<feature type="transmembrane region" description="Helical" evidence="1">
    <location>
        <begin position="50"/>
        <end position="80"/>
    </location>
</feature>
<feature type="transmembrane region" description="Helical" evidence="1">
    <location>
        <begin position="174"/>
        <end position="197"/>
    </location>
</feature>
<sequence>MTRTIYKQWYIRTTLVFAGILLIGFIATSFGNIDRWFADVMGEWVKIEFIKFWVIFYNEMGFTCLFLIALVSIFIIVESWYVKNRSNKKSKVVILICYSVTTMIFFVYNFIRLIGLLTEDTGWGLGIDPQYLTTNTYKIISRISIFFIETTILIGSIFFLRFKVSKTNILIEKRAWVVAISALIFIIVSFFLLTLILKQSFGRPFYLNVEFERYIGKVKLDENGWAIDIELSVEAQKLEADFPDLKERILNSYNNSGYWTQADRYYKWYEVNGDWYQNLQFWYGGKILSWFMKFDPEYTKPLCWNNQDFPSGHTISGFTGVYYALFASVLIKDDKKRIKTTNILFTVWFISEIIMINSLVVARTHYVSDVWFSFVFCAIFMVTSLRFTNTLATKTLLKKRIKILKTNEFAIVKNKILIYFQDDNKIFITKIYSKRVEKKLKKYLNSLQLQEIHNWKNYYS</sequence>
<keyword evidence="1" id="KW-0812">Transmembrane</keyword>
<keyword evidence="1" id="KW-0472">Membrane</keyword>
<keyword evidence="1" id="KW-1133">Transmembrane helix</keyword>
<dbReference type="Proteomes" id="UP000019265">
    <property type="component" value="Chromosome"/>
</dbReference>
<feature type="domain" description="Phosphatidic acid phosphatase type 2/haloperoxidase" evidence="2">
    <location>
        <begin position="183"/>
        <end position="389"/>
    </location>
</feature>
<feature type="transmembrane region" description="Helical" evidence="1">
    <location>
        <begin position="343"/>
        <end position="364"/>
    </location>
</feature>
<dbReference type="EMBL" id="CP006934">
    <property type="protein sequence ID" value="AHI53768.1"/>
    <property type="molecule type" value="Genomic_DNA"/>
</dbReference>
<evidence type="ECO:0000256" key="1">
    <source>
        <dbReference type="SAM" id="Phobius"/>
    </source>
</evidence>
<dbReference type="PATRIC" id="fig|1276257.3.peg.367"/>
<reference evidence="3 4" key="1">
    <citation type="journal article" date="2014" name="Genome Biol. Evol.">
        <title>Molecular evolution of the substrate utilization strategies and putative virulence factors in mosquito-associated Spiroplasma species.</title>
        <authorList>
            <person name="Chang T.H."/>
            <person name="Lo W.S."/>
            <person name="Ku C."/>
            <person name="Chen L.L."/>
            <person name="Kuo C.H."/>
        </authorList>
    </citation>
    <scope>NUCLEOTIDE SEQUENCE [LARGE SCALE GENOMIC DNA]</scope>
    <source>
        <strain evidence="3">Ar-1343</strain>
    </source>
</reference>
<dbReference type="CDD" id="cd01610">
    <property type="entry name" value="PAP2_like"/>
    <property type="match status" value="1"/>
</dbReference>
<keyword evidence="4" id="KW-1185">Reference proteome</keyword>
<feature type="transmembrane region" description="Helical" evidence="1">
    <location>
        <begin position="9"/>
        <end position="30"/>
    </location>
</feature>
<dbReference type="Pfam" id="PF01569">
    <property type="entry name" value="PAP2"/>
    <property type="match status" value="1"/>
</dbReference>
<gene>
    <name evidence="3" type="ORF">SSABA_v1c03590</name>
</gene>
<evidence type="ECO:0000259" key="2">
    <source>
        <dbReference type="Pfam" id="PF01569"/>
    </source>
</evidence>
<dbReference type="KEGG" id="ssab:SSABA_v1c03590"/>
<name>W6A9G8_9MOLU</name>
<dbReference type="HOGENOM" id="CLU_601168_0_0_14"/>
<dbReference type="InterPro" id="IPR036938">
    <property type="entry name" value="PAP2/HPO_sf"/>
</dbReference>
<feature type="transmembrane region" description="Helical" evidence="1">
    <location>
        <begin position="370"/>
        <end position="392"/>
    </location>
</feature>
<dbReference type="AlphaFoldDB" id="W6A9G8"/>
<organism evidence="3 4">
    <name type="scientific">Spiroplasma sabaudiense Ar-1343</name>
    <dbReference type="NCBI Taxonomy" id="1276257"/>
    <lineage>
        <taxon>Bacteria</taxon>
        <taxon>Bacillati</taxon>
        <taxon>Mycoplasmatota</taxon>
        <taxon>Mollicutes</taxon>
        <taxon>Entomoplasmatales</taxon>
        <taxon>Spiroplasmataceae</taxon>
        <taxon>Spiroplasma</taxon>
    </lineage>
</organism>
<protein>
    <recommendedName>
        <fullName evidence="2">Phosphatidic acid phosphatase type 2/haloperoxidase domain-containing protein</fullName>
    </recommendedName>
</protein>
<dbReference type="SUPFAM" id="SSF48317">
    <property type="entry name" value="Acid phosphatase/Vanadium-dependent haloperoxidase"/>
    <property type="match status" value="1"/>
</dbReference>
<feature type="transmembrane region" description="Helical" evidence="1">
    <location>
        <begin position="92"/>
        <end position="111"/>
    </location>
</feature>
<proteinExistence type="predicted"/>
<evidence type="ECO:0000313" key="3">
    <source>
        <dbReference type="EMBL" id="AHI53768.1"/>
    </source>
</evidence>
<evidence type="ECO:0000313" key="4">
    <source>
        <dbReference type="Proteomes" id="UP000019265"/>
    </source>
</evidence>
<feature type="transmembrane region" description="Helical" evidence="1">
    <location>
        <begin position="314"/>
        <end position="331"/>
    </location>
</feature>
<feature type="transmembrane region" description="Helical" evidence="1">
    <location>
        <begin position="139"/>
        <end position="162"/>
    </location>
</feature>
<dbReference type="InterPro" id="IPR000326">
    <property type="entry name" value="PAP2/HPO"/>
</dbReference>
<accession>W6A9G8</accession>
<dbReference type="Gene3D" id="1.20.144.10">
    <property type="entry name" value="Phosphatidic acid phosphatase type 2/haloperoxidase"/>
    <property type="match status" value="1"/>
</dbReference>